<feature type="transmembrane region" description="Helical" evidence="1">
    <location>
        <begin position="75"/>
        <end position="93"/>
    </location>
</feature>
<keyword evidence="1" id="KW-1133">Transmembrane helix</keyword>
<dbReference type="Proteomes" id="UP000007129">
    <property type="component" value="Unassembled WGS sequence"/>
</dbReference>
<dbReference type="VEuPathDB" id="FungiDB:MPH_10782"/>
<dbReference type="InParanoid" id="K2QQB2"/>
<dbReference type="AlphaFoldDB" id="K2QQB2"/>
<feature type="transmembrane region" description="Helical" evidence="1">
    <location>
        <begin position="43"/>
        <end position="63"/>
    </location>
</feature>
<reference evidence="2 3" key="1">
    <citation type="journal article" date="2012" name="BMC Genomics">
        <title>Tools to kill: Genome of one of the most destructive plant pathogenic fungi Macrophomina phaseolina.</title>
        <authorList>
            <person name="Islam M.S."/>
            <person name="Haque M.S."/>
            <person name="Islam M.M."/>
            <person name="Emdad E.M."/>
            <person name="Halim A."/>
            <person name="Hossen Q.M.M."/>
            <person name="Hossain M.Z."/>
            <person name="Ahmed B."/>
            <person name="Rahim S."/>
            <person name="Rahman M.S."/>
            <person name="Alam M.M."/>
            <person name="Hou S."/>
            <person name="Wan X."/>
            <person name="Saito J.A."/>
            <person name="Alam M."/>
        </authorList>
    </citation>
    <scope>NUCLEOTIDE SEQUENCE [LARGE SCALE GENOMIC DNA]</scope>
    <source>
        <strain evidence="2 3">MS6</strain>
    </source>
</reference>
<keyword evidence="1" id="KW-0472">Membrane</keyword>
<dbReference type="EMBL" id="AHHD01000459">
    <property type="protein sequence ID" value="EKG12071.1"/>
    <property type="molecule type" value="Genomic_DNA"/>
</dbReference>
<sequence>MVPNRQSNTWQNKIINELRQNDSSVKSKQDMEMFSACFTERRSTVAIICINSAFLKIFAFMIWPTDLNVFLKLTGKHSSGYSLMIALLTYLLTRRALPISFRDNGPEQTDFVKMVEER</sequence>
<gene>
    <name evidence="2" type="ORF">MPH_10782</name>
</gene>
<accession>K2QQB2</accession>
<keyword evidence="1" id="KW-0812">Transmembrane</keyword>
<evidence type="ECO:0000313" key="3">
    <source>
        <dbReference type="Proteomes" id="UP000007129"/>
    </source>
</evidence>
<dbReference type="HOGENOM" id="CLU_2073614_0_0_1"/>
<organism evidence="2 3">
    <name type="scientific">Macrophomina phaseolina (strain MS6)</name>
    <name type="common">Charcoal rot fungus</name>
    <dbReference type="NCBI Taxonomy" id="1126212"/>
    <lineage>
        <taxon>Eukaryota</taxon>
        <taxon>Fungi</taxon>
        <taxon>Dikarya</taxon>
        <taxon>Ascomycota</taxon>
        <taxon>Pezizomycotina</taxon>
        <taxon>Dothideomycetes</taxon>
        <taxon>Dothideomycetes incertae sedis</taxon>
        <taxon>Botryosphaeriales</taxon>
        <taxon>Botryosphaeriaceae</taxon>
        <taxon>Macrophomina</taxon>
    </lineage>
</organism>
<comment type="caution">
    <text evidence="2">The sequence shown here is derived from an EMBL/GenBank/DDBJ whole genome shotgun (WGS) entry which is preliminary data.</text>
</comment>
<name>K2QQB2_MACPH</name>
<protein>
    <submittedName>
        <fullName evidence="2">Uncharacterized protein</fullName>
    </submittedName>
</protein>
<proteinExistence type="predicted"/>
<evidence type="ECO:0000256" key="1">
    <source>
        <dbReference type="SAM" id="Phobius"/>
    </source>
</evidence>
<evidence type="ECO:0000313" key="2">
    <source>
        <dbReference type="EMBL" id="EKG12071.1"/>
    </source>
</evidence>